<gene>
    <name evidence="8" type="ORF">H8L47_18395</name>
</gene>
<organism evidence="8 9">
    <name type="scientific">Undibacterium umbellatum</name>
    <dbReference type="NCBI Taxonomy" id="2762300"/>
    <lineage>
        <taxon>Bacteria</taxon>
        <taxon>Pseudomonadati</taxon>
        <taxon>Pseudomonadota</taxon>
        <taxon>Betaproteobacteria</taxon>
        <taxon>Burkholderiales</taxon>
        <taxon>Oxalobacteraceae</taxon>
        <taxon>Undibacterium</taxon>
    </lineage>
</organism>
<evidence type="ECO:0000313" key="9">
    <source>
        <dbReference type="Proteomes" id="UP000646911"/>
    </source>
</evidence>
<dbReference type="InterPro" id="IPR036388">
    <property type="entry name" value="WH-like_DNA-bd_sf"/>
</dbReference>
<dbReference type="SUPFAM" id="SSF88946">
    <property type="entry name" value="Sigma2 domain of RNA polymerase sigma factors"/>
    <property type="match status" value="1"/>
</dbReference>
<dbReference type="InterPro" id="IPR013325">
    <property type="entry name" value="RNA_pol_sigma_r2"/>
</dbReference>
<evidence type="ECO:0000313" key="8">
    <source>
        <dbReference type="EMBL" id="MBC3909536.1"/>
    </source>
</evidence>
<dbReference type="SUPFAM" id="SSF88659">
    <property type="entry name" value="Sigma3 and sigma4 domains of RNA polymerase sigma factors"/>
    <property type="match status" value="1"/>
</dbReference>
<dbReference type="EMBL" id="JACOFX010000010">
    <property type="protein sequence ID" value="MBC3909536.1"/>
    <property type="molecule type" value="Genomic_DNA"/>
</dbReference>
<evidence type="ECO:0000259" key="7">
    <source>
        <dbReference type="Pfam" id="PF08281"/>
    </source>
</evidence>
<evidence type="ECO:0000256" key="4">
    <source>
        <dbReference type="ARBA" id="ARBA00023125"/>
    </source>
</evidence>
<dbReference type="Pfam" id="PF08281">
    <property type="entry name" value="Sigma70_r4_2"/>
    <property type="match status" value="1"/>
</dbReference>
<keyword evidence="5" id="KW-0804">Transcription</keyword>
<dbReference type="Gene3D" id="1.10.10.10">
    <property type="entry name" value="Winged helix-like DNA-binding domain superfamily/Winged helix DNA-binding domain"/>
    <property type="match status" value="1"/>
</dbReference>
<dbReference type="NCBIfam" id="TIGR02937">
    <property type="entry name" value="sigma70-ECF"/>
    <property type="match status" value="1"/>
</dbReference>
<dbReference type="Pfam" id="PF04542">
    <property type="entry name" value="Sigma70_r2"/>
    <property type="match status" value="1"/>
</dbReference>
<evidence type="ECO:0000256" key="2">
    <source>
        <dbReference type="ARBA" id="ARBA00023015"/>
    </source>
</evidence>
<keyword evidence="2" id="KW-0805">Transcription regulation</keyword>
<dbReference type="PANTHER" id="PTHR43133">
    <property type="entry name" value="RNA POLYMERASE ECF-TYPE SIGMA FACTO"/>
    <property type="match status" value="1"/>
</dbReference>
<evidence type="ECO:0000259" key="6">
    <source>
        <dbReference type="Pfam" id="PF04542"/>
    </source>
</evidence>
<sequence length="194" mass="22300">MTSIPDLHQQLENLRPGLYRFAQLQLRNECAAEDAVQETLLAVLEKPDSFAGNSSLRTYVTGILKFKIIDHLRSLKKEKQLEIKDDESEDDLIDSLFNANGHVIGTATAWGAPEATLQQKDFFRVLEICLENLPAKTARVFMMREWLELETEEICKELELSTSNLWVVLYRARLRLRECLDLNWFGKVSSGEKI</sequence>
<dbReference type="NCBIfam" id="TIGR02943">
    <property type="entry name" value="Sig70_famx1"/>
    <property type="match status" value="1"/>
</dbReference>
<keyword evidence="4" id="KW-0238">DNA-binding</keyword>
<feature type="domain" description="RNA polymerase sigma-70 region 2" evidence="6">
    <location>
        <begin position="13"/>
        <end position="77"/>
    </location>
</feature>
<reference evidence="8 9" key="1">
    <citation type="submission" date="2020-08" db="EMBL/GenBank/DDBJ databases">
        <title>Novel species isolated from subtropical streams in China.</title>
        <authorList>
            <person name="Lu H."/>
        </authorList>
    </citation>
    <scope>NUCLEOTIDE SEQUENCE [LARGE SCALE GENOMIC DNA]</scope>
    <source>
        <strain evidence="8 9">NL8W</strain>
    </source>
</reference>
<name>A0ABR6ZD72_9BURK</name>
<dbReference type="Proteomes" id="UP000646911">
    <property type="component" value="Unassembled WGS sequence"/>
</dbReference>
<dbReference type="PANTHER" id="PTHR43133:SF8">
    <property type="entry name" value="RNA POLYMERASE SIGMA FACTOR HI_1459-RELATED"/>
    <property type="match status" value="1"/>
</dbReference>
<evidence type="ECO:0000256" key="5">
    <source>
        <dbReference type="ARBA" id="ARBA00023163"/>
    </source>
</evidence>
<evidence type="ECO:0000256" key="3">
    <source>
        <dbReference type="ARBA" id="ARBA00023082"/>
    </source>
</evidence>
<dbReference type="InterPro" id="IPR013249">
    <property type="entry name" value="RNA_pol_sigma70_r4_t2"/>
</dbReference>
<protein>
    <submittedName>
        <fullName evidence="8">Sigma-70 family RNA polymerase sigma factor</fullName>
    </submittedName>
</protein>
<dbReference type="InterPro" id="IPR007627">
    <property type="entry name" value="RNA_pol_sigma70_r2"/>
</dbReference>
<evidence type="ECO:0000256" key="1">
    <source>
        <dbReference type="ARBA" id="ARBA00010641"/>
    </source>
</evidence>
<dbReference type="InterPro" id="IPR013324">
    <property type="entry name" value="RNA_pol_sigma_r3/r4-like"/>
</dbReference>
<dbReference type="InterPro" id="IPR014289">
    <property type="entry name" value="RNA_pol_sigma-24-rel"/>
</dbReference>
<dbReference type="RefSeq" id="WP_186955059.1">
    <property type="nucleotide sequence ID" value="NZ_JACOFX010000010.1"/>
</dbReference>
<comment type="caution">
    <text evidence="8">The sequence shown here is derived from an EMBL/GenBank/DDBJ whole genome shotgun (WGS) entry which is preliminary data.</text>
</comment>
<dbReference type="InterPro" id="IPR014284">
    <property type="entry name" value="RNA_pol_sigma-70_dom"/>
</dbReference>
<dbReference type="InterPro" id="IPR039425">
    <property type="entry name" value="RNA_pol_sigma-70-like"/>
</dbReference>
<dbReference type="Gene3D" id="1.10.1740.10">
    <property type="match status" value="1"/>
</dbReference>
<keyword evidence="3" id="KW-0731">Sigma factor</keyword>
<dbReference type="NCBIfam" id="NF009173">
    <property type="entry name" value="PRK12520.1"/>
    <property type="match status" value="1"/>
</dbReference>
<proteinExistence type="inferred from homology"/>
<comment type="similarity">
    <text evidence="1">Belongs to the sigma-70 factor family. ECF subfamily.</text>
</comment>
<feature type="domain" description="RNA polymerase sigma factor 70 region 4 type 2" evidence="7">
    <location>
        <begin position="129"/>
        <end position="176"/>
    </location>
</feature>
<keyword evidence="9" id="KW-1185">Reference proteome</keyword>
<accession>A0ABR6ZD72</accession>